<keyword evidence="2" id="KW-1185">Reference proteome</keyword>
<accession>A0A0C9WQB8</accession>
<reference evidence="1 2" key="1">
    <citation type="submission" date="2014-04" db="EMBL/GenBank/DDBJ databases">
        <authorList>
            <consortium name="DOE Joint Genome Institute"/>
            <person name="Kuo A."/>
            <person name="Kohler A."/>
            <person name="Nagy L.G."/>
            <person name="Floudas D."/>
            <person name="Copeland A."/>
            <person name="Barry K.W."/>
            <person name="Cichocki N."/>
            <person name="Veneault-Fourrey C."/>
            <person name="LaButti K."/>
            <person name="Lindquist E.A."/>
            <person name="Lipzen A."/>
            <person name="Lundell T."/>
            <person name="Morin E."/>
            <person name="Murat C."/>
            <person name="Sun H."/>
            <person name="Tunlid A."/>
            <person name="Henrissat B."/>
            <person name="Grigoriev I.V."/>
            <person name="Hibbett D.S."/>
            <person name="Martin F."/>
            <person name="Nordberg H.P."/>
            <person name="Cantor M.N."/>
            <person name="Hua S.X."/>
        </authorList>
    </citation>
    <scope>NUCLEOTIDE SEQUENCE [LARGE SCALE GENOMIC DNA]</scope>
    <source>
        <strain evidence="1 2">LaAM-08-1</strain>
    </source>
</reference>
<proteinExistence type="predicted"/>
<dbReference type="Proteomes" id="UP000054477">
    <property type="component" value="Unassembled WGS sequence"/>
</dbReference>
<dbReference type="HOGENOM" id="CLU_2590152_0_0_1"/>
<organism evidence="1 2">
    <name type="scientific">Laccaria amethystina LaAM-08-1</name>
    <dbReference type="NCBI Taxonomy" id="1095629"/>
    <lineage>
        <taxon>Eukaryota</taxon>
        <taxon>Fungi</taxon>
        <taxon>Dikarya</taxon>
        <taxon>Basidiomycota</taxon>
        <taxon>Agaricomycotina</taxon>
        <taxon>Agaricomycetes</taxon>
        <taxon>Agaricomycetidae</taxon>
        <taxon>Agaricales</taxon>
        <taxon>Agaricineae</taxon>
        <taxon>Hydnangiaceae</taxon>
        <taxon>Laccaria</taxon>
    </lineage>
</organism>
<evidence type="ECO:0000313" key="2">
    <source>
        <dbReference type="Proteomes" id="UP000054477"/>
    </source>
</evidence>
<sequence>MRSKCWLSVYWVTPERQPHRHGIHHKGRLNAADLERPWIKNTRHRHPPFLNAEEHLEVLHKFTKVDPQDPAARIVCGIQK</sequence>
<dbReference type="AlphaFoldDB" id="A0A0C9WQB8"/>
<reference evidence="2" key="2">
    <citation type="submission" date="2015-01" db="EMBL/GenBank/DDBJ databases">
        <title>Evolutionary Origins and Diversification of the Mycorrhizal Mutualists.</title>
        <authorList>
            <consortium name="DOE Joint Genome Institute"/>
            <consortium name="Mycorrhizal Genomics Consortium"/>
            <person name="Kohler A."/>
            <person name="Kuo A."/>
            <person name="Nagy L.G."/>
            <person name="Floudas D."/>
            <person name="Copeland A."/>
            <person name="Barry K.W."/>
            <person name="Cichocki N."/>
            <person name="Veneault-Fourrey C."/>
            <person name="LaButti K."/>
            <person name="Lindquist E.A."/>
            <person name="Lipzen A."/>
            <person name="Lundell T."/>
            <person name="Morin E."/>
            <person name="Murat C."/>
            <person name="Riley R."/>
            <person name="Ohm R."/>
            <person name="Sun H."/>
            <person name="Tunlid A."/>
            <person name="Henrissat B."/>
            <person name="Grigoriev I.V."/>
            <person name="Hibbett D.S."/>
            <person name="Martin F."/>
        </authorList>
    </citation>
    <scope>NUCLEOTIDE SEQUENCE [LARGE SCALE GENOMIC DNA]</scope>
    <source>
        <strain evidence="2">LaAM-08-1</strain>
    </source>
</reference>
<gene>
    <name evidence="1" type="ORF">K443DRAFT_687069</name>
</gene>
<evidence type="ECO:0000313" key="1">
    <source>
        <dbReference type="EMBL" id="KIJ89888.1"/>
    </source>
</evidence>
<dbReference type="EMBL" id="KN839385">
    <property type="protein sequence ID" value="KIJ89888.1"/>
    <property type="molecule type" value="Genomic_DNA"/>
</dbReference>
<name>A0A0C9WQB8_9AGAR</name>
<protein>
    <submittedName>
        <fullName evidence="1">Unplaced genomic scaffold K443scaffold_850, whole genome shotgun sequence</fullName>
    </submittedName>
</protein>